<accession>A0ABQ0GL27</accession>
<dbReference type="GeneID" id="98179430"/>
<sequence length="109" mass="11981">MARASSSAEPQRVHAKGLSGLKNMTDLLSFNTPDKIIRNNADCNACSAFLMTLLGTSVRFIRLCSLVRRFRPNLVDRRTPTHPDGVFDGMNCQDPACPLISDAVMTHTC</sequence>
<evidence type="ECO:0000313" key="1">
    <source>
        <dbReference type="EMBL" id="GAB1318477.1"/>
    </source>
</evidence>
<gene>
    <name evidence="1" type="ORF">MFIFM68171_08687</name>
</gene>
<dbReference type="EMBL" id="BAAFSV010000005">
    <property type="protein sequence ID" value="GAB1318477.1"/>
    <property type="molecule type" value="Genomic_DNA"/>
</dbReference>
<dbReference type="Proteomes" id="UP001628179">
    <property type="component" value="Unassembled WGS sequence"/>
</dbReference>
<name>A0ABQ0GL27_9PEZI</name>
<comment type="caution">
    <text evidence="1">The sequence shown here is derived from an EMBL/GenBank/DDBJ whole genome shotgun (WGS) entry which is preliminary data.</text>
</comment>
<proteinExistence type="predicted"/>
<protein>
    <submittedName>
        <fullName evidence="1">Uncharacterized protein</fullName>
    </submittedName>
</protein>
<dbReference type="RefSeq" id="XP_070920208.1">
    <property type="nucleotide sequence ID" value="XM_071064107.1"/>
</dbReference>
<organism evidence="1 2">
    <name type="scientific">Madurella fahalii</name>
    <dbReference type="NCBI Taxonomy" id="1157608"/>
    <lineage>
        <taxon>Eukaryota</taxon>
        <taxon>Fungi</taxon>
        <taxon>Dikarya</taxon>
        <taxon>Ascomycota</taxon>
        <taxon>Pezizomycotina</taxon>
        <taxon>Sordariomycetes</taxon>
        <taxon>Sordariomycetidae</taxon>
        <taxon>Sordariales</taxon>
        <taxon>Sordariales incertae sedis</taxon>
        <taxon>Madurella</taxon>
    </lineage>
</organism>
<evidence type="ECO:0000313" key="2">
    <source>
        <dbReference type="Proteomes" id="UP001628179"/>
    </source>
</evidence>
<keyword evidence="2" id="KW-1185">Reference proteome</keyword>
<reference evidence="1 2" key="1">
    <citation type="submission" date="2024-09" db="EMBL/GenBank/DDBJ databases">
        <title>Itraconazole resistance in Madurella fahalii resulting from another homologue of gene encoding cytochrome P450 14-alpha sterol demethylase (CYP51).</title>
        <authorList>
            <person name="Yoshioka I."/>
            <person name="Fahal A.H."/>
            <person name="Kaneko S."/>
            <person name="Yaguchi T."/>
        </authorList>
    </citation>
    <scope>NUCLEOTIDE SEQUENCE [LARGE SCALE GENOMIC DNA]</scope>
    <source>
        <strain evidence="1 2">IFM 68171</strain>
    </source>
</reference>